<dbReference type="EMBL" id="SIDB01000007">
    <property type="protein sequence ID" value="KAI3430593.1"/>
    <property type="molecule type" value="Genomic_DNA"/>
</dbReference>
<keyword evidence="5" id="KW-1185">Reference proteome</keyword>
<dbReference type="PANTHER" id="PTHR13343:SF24">
    <property type="entry name" value="OS07G0573800 PROTEIN"/>
    <property type="match status" value="1"/>
</dbReference>
<dbReference type="AlphaFoldDB" id="A0A9D4TNZ6"/>
<reference evidence="4" key="2">
    <citation type="submission" date="2020-11" db="EMBL/GenBank/DDBJ databases">
        <authorList>
            <person name="Cecchin M."/>
            <person name="Marcolungo L."/>
            <person name="Rossato M."/>
            <person name="Girolomoni L."/>
            <person name="Cosentino E."/>
            <person name="Cuine S."/>
            <person name="Li-Beisson Y."/>
            <person name="Delledonne M."/>
            <person name="Ballottari M."/>
        </authorList>
    </citation>
    <scope>NUCLEOTIDE SEQUENCE</scope>
    <source>
        <strain evidence="4">211/11P</strain>
        <tissue evidence="4">Whole cell</tissue>
    </source>
</reference>
<evidence type="ECO:0008006" key="6">
    <source>
        <dbReference type="Google" id="ProtNLM"/>
    </source>
</evidence>
<evidence type="ECO:0000259" key="2">
    <source>
        <dbReference type="Pfam" id="PF10615"/>
    </source>
</evidence>
<dbReference type="OrthoDB" id="2138282at2759"/>
<reference evidence="4" key="1">
    <citation type="journal article" date="2019" name="Plant J.">
        <title>Chlorella vulgaris genome assembly and annotation reveals the molecular basis for metabolic acclimation to high light conditions.</title>
        <authorList>
            <person name="Cecchin M."/>
            <person name="Marcolungo L."/>
            <person name="Rossato M."/>
            <person name="Girolomoni L."/>
            <person name="Cosentino E."/>
            <person name="Cuine S."/>
            <person name="Li-Beisson Y."/>
            <person name="Delledonne M."/>
            <person name="Ballottari M."/>
        </authorList>
    </citation>
    <scope>NUCLEOTIDE SEQUENCE</scope>
    <source>
        <strain evidence="4">211/11P</strain>
    </source>
</reference>
<dbReference type="InterPro" id="IPR037119">
    <property type="entry name" value="Haem_oxidase_HugZ-like_sf"/>
</dbReference>
<dbReference type="Proteomes" id="UP001055712">
    <property type="component" value="Unassembled WGS sequence"/>
</dbReference>
<dbReference type="Pfam" id="PF13883">
    <property type="entry name" value="CREG_beta-barrel"/>
    <property type="match status" value="1"/>
</dbReference>
<evidence type="ECO:0000313" key="4">
    <source>
        <dbReference type="EMBL" id="KAI3430593.1"/>
    </source>
</evidence>
<dbReference type="GO" id="GO:0005737">
    <property type="term" value="C:cytoplasm"/>
    <property type="evidence" value="ECO:0007669"/>
    <property type="project" value="UniProtKB-ARBA"/>
</dbReference>
<feature type="domain" description="DUF2470" evidence="2">
    <location>
        <begin position="255"/>
        <end position="326"/>
    </location>
</feature>
<evidence type="ECO:0000259" key="3">
    <source>
        <dbReference type="Pfam" id="PF13883"/>
    </source>
</evidence>
<dbReference type="Gene3D" id="3.20.180.10">
    <property type="entry name" value="PNP-oxidase-like"/>
    <property type="match status" value="1"/>
</dbReference>
<dbReference type="InterPro" id="IPR055343">
    <property type="entry name" value="CREG_beta-barrel"/>
</dbReference>
<dbReference type="Gene3D" id="2.30.110.10">
    <property type="entry name" value="Electron Transport, Fmn-binding Protein, Chain A"/>
    <property type="match status" value="1"/>
</dbReference>
<organism evidence="4 5">
    <name type="scientific">Chlorella vulgaris</name>
    <name type="common">Green alga</name>
    <dbReference type="NCBI Taxonomy" id="3077"/>
    <lineage>
        <taxon>Eukaryota</taxon>
        <taxon>Viridiplantae</taxon>
        <taxon>Chlorophyta</taxon>
        <taxon>core chlorophytes</taxon>
        <taxon>Trebouxiophyceae</taxon>
        <taxon>Chlorellales</taxon>
        <taxon>Chlorellaceae</taxon>
        <taxon>Chlorella clade</taxon>
        <taxon>Chlorella</taxon>
    </lineage>
</organism>
<evidence type="ECO:0000256" key="1">
    <source>
        <dbReference type="SAM" id="MobiDB-lite"/>
    </source>
</evidence>
<dbReference type="PANTHER" id="PTHR13343">
    <property type="entry name" value="CREG1 PROTEIN"/>
    <property type="match status" value="1"/>
</dbReference>
<sequence length="351" mass="37192">MRAQLARCVTGSVSVPRNALCLRSTANVRQLQRATRLAMRAEQAGAAATETQEEEKEEPQRGHQAPKNSAAGQEATDPEILAYREHQATAARISLPEEARTLVAGGSFGVLATQARGDLAGFPSGSVVEFAADEQGRPIFAFSTMSPHTADIKKEPRCSFTVMADPFKGIADGRITLMGRAAPIADEAEKAAAKAVYMAKHPNSFWVEFGDFALFRMNEVVAARLVAGFARAGTITSEEYAAAEPDPIAPFTGPVAGHMNADHADTTVAMIKHYVGITVSKANILAIDRLGMTVSCERGKDQFKARLPFPRPATDRKSIKDLIVEMTRAAAAAAAAAAPAEGAAGGEQQQS</sequence>
<comment type="caution">
    <text evidence="4">The sequence shown here is derived from an EMBL/GenBank/DDBJ whole genome shotgun (WGS) entry which is preliminary data.</text>
</comment>
<dbReference type="InterPro" id="IPR019595">
    <property type="entry name" value="DUF2470"/>
</dbReference>
<name>A0A9D4TNZ6_CHLVU</name>
<feature type="domain" description="CREG-like beta-barrel" evidence="3">
    <location>
        <begin position="96"/>
        <end position="241"/>
    </location>
</feature>
<gene>
    <name evidence="4" type="ORF">D9Q98_005186</name>
</gene>
<evidence type="ECO:0000313" key="5">
    <source>
        <dbReference type="Proteomes" id="UP001055712"/>
    </source>
</evidence>
<dbReference type="Pfam" id="PF10615">
    <property type="entry name" value="DUF2470"/>
    <property type="match status" value="1"/>
</dbReference>
<feature type="region of interest" description="Disordered" evidence="1">
    <location>
        <begin position="39"/>
        <end position="75"/>
    </location>
</feature>
<proteinExistence type="predicted"/>
<dbReference type="SUPFAM" id="SSF50475">
    <property type="entry name" value="FMN-binding split barrel"/>
    <property type="match status" value="1"/>
</dbReference>
<protein>
    <recommendedName>
        <fullName evidence="6">DUF2470 domain-containing protein</fullName>
    </recommendedName>
</protein>
<accession>A0A9D4TNZ6</accession>
<dbReference type="InterPro" id="IPR012349">
    <property type="entry name" value="Split_barrel_FMN-bd"/>
</dbReference>
<feature type="compositionally biased region" description="Low complexity" evidence="1">
    <location>
        <begin position="41"/>
        <end position="50"/>
    </location>
</feature>